<dbReference type="InterPro" id="IPR044643">
    <property type="entry name" value="TrpF_fam"/>
</dbReference>
<dbReference type="GO" id="GO:0000162">
    <property type="term" value="P:L-tryptophan biosynthetic process"/>
    <property type="evidence" value="ECO:0007669"/>
    <property type="project" value="UniProtKB-UniRule"/>
</dbReference>
<feature type="domain" description="N-(5'phosphoribosyl) anthranilate isomerase (PRAI)" evidence="9">
    <location>
        <begin position="22"/>
        <end position="223"/>
    </location>
</feature>
<dbReference type="InterPro" id="IPR013785">
    <property type="entry name" value="Aldolase_TIM"/>
</dbReference>
<keyword evidence="11" id="KW-1185">Reference proteome</keyword>
<evidence type="ECO:0000256" key="6">
    <source>
        <dbReference type="ARBA" id="ARBA00023141"/>
    </source>
</evidence>
<dbReference type="Proteomes" id="UP000011560">
    <property type="component" value="Unassembled WGS sequence"/>
</dbReference>
<evidence type="ECO:0000256" key="1">
    <source>
        <dbReference type="ARBA" id="ARBA00001164"/>
    </source>
</evidence>
<accession>M0BDQ3</accession>
<dbReference type="InterPro" id="IPR011060">
    <property type="entry name" value="RibuloseP-bd_barrel"/>
</dbReference>
<evidence type="ECO:0000313" key="11">
    <source>
        <dbReference type="Proteomes" id="UP000011560"/>
    </source>
</evidence>
<evidence type="ECO:0000259" key="9">
    <source>
        <dbReference type="Pfam" id="PF00697"/>
    </source>
</evidence>
<comment type="caution">
    <text evidence="10">The sequence shown here is derived from an EMBL/GenBank/DDBJ whole genome shotgun (WGS) entry which is preliminary data.</text>
</comment>
<dbReference type="UniPathway" id="UPA00035">
    <property type="reaction ID" value="UER00042"/>
</dbReference>
<dbReference type="PANTHER" id="PTHR42894:SF1">
    <property type="entry name" value="N-(5'-PHOSPHORIBOSYL)ANTHRANILATE ISOMERASE"/>
    <property type="match status" value="1"/>
</dbReference>
<protein>
    <recommendedName>
        <fullName evidence="8">N-(5'-phosphoribosyl)anthranilate isomerase</fullName>
        <shortName evidence="8">PRAI</shortName>
        <ecNumber evidence="8">5.3.1.24</ecNumber>
    </recommendedName>
</protein>
<evidence type="ECO:0000256" key="3">
    <source>
        <dbReference type="ARBA" id="ARBA00007571"/>
    </source>
</evidence>
<proteinExistence type="inferred from homology"/>
<gene>
    <name evidence="8" type="primary">trpF</name>
    <name evidence="10" type="ORF">C479_13878</name>
</gene>
<dbReference type="CDD" id="cd00405">
    <property type="entry name" value="PRAI"/>
    <property type="match status" value="1"/>
</dbReference>
<dbReference type="PANTHER" id="PTHR42894">
    <property type="entry name" value="N-(5'-PHOSPHORIBOSYL)ANTHRANILATE ISOMERASE"/>
    <property type="match status" value="1"/>
</dbReference>
<comment type="catalytic activity">
    <reaction evidence="1 8">
        <text>N-(5-phospho-beta-D-ribosyl)anthranilate = 1-(2-carboxyphenylamino)-1-deoxy-D-ribulose 5-phosphate</text>
        <dbReference type="Rhea" id="RHEA:21540"/>
        <dbReference type="ChEBI" id="CHEBI:18277"/>
        <dbReference type="ChEBI" id="CHEBI:58613"/>
        <dbReference type="EC" id="5.3.1.24"/>
    </reaction>
</comment>
<evidence type="ECO:0000256" key="5">
    <source>
        <dbReference type="ARBA" id="ARBA00022822"/>
    </source>
</evidence>
<reference evidence="10 11" key="1">
    <citation type="journal article" date="2014" name="PLoS Genet.">
        <title>Phylogenetically driven sequencing of extremely halophilic archaea reveals strategies for static and dynamic osmo-response.</title>
        <authorList>
            <person name="Becker E.A."/>
            <person name="Seitzer P.M."/>
            <person name="Tritt A."/>
            <person name="Larsen D."/>
            <person name="Krusor M."/>
            <person name="Yao A.I."/>
            <person name="Wu D."/>
            <person name="Madern D."/>
            <person name="Eisen J.A."/>
            <person name="Darling A.E."/>
            <person name="Facciotti M.T."/>
        </authorList>
    </citation>
    <scope>NUCLEOTIDE SEQUENCE [LARGE SCALE GENOMIC DNA]</scope>
    <source>
        <strain evidence="10 11">JCM 14624</strain>
    </source>
</reference>
<organism evidence="10 11">
    <name type="scientific">Halovivax asiaticus JCM 14624</name>
    <dbReference type="NCBI Taxonomy" id="1227490"/>
    <lineage>
        <taxon>Archaea</taxon>
        <taxon>Methanobacteriati</taxon>
        <taxon>Methanobacteriota</taxon>
        <taxon>Stenosarchaea group</taxon>
        <taxon>Halobacteria</taxon>
        <taxon>Halobacteriales</taxon>
        <taxon>Natrialbaceae</taxon>
        <taxon>Halovivax</taxon>
    </lineage>
</organism>
<dbReference type="GO" id="GO:0004640">
    <property type="term" value="F:phosphoribosylanthranilate isomerase activity"/>
    <property type="evidence" value="ECO:0007669"/>
    <property type="project" value="UniProtKB-UniRule"/>
</dbReference>
<keyword evidence="7 8" id="KW-0413">Isomerase</keyword>
<dbReference type="OrthoDB" id="27513at2157"/>
<keyword evidence="5 8" id="KW-0822">Tryptophan biosynthesis</keyword>
<evidence type="ECO:0000256" key="2">
    <source>
        <dbReference type="ARBA" id="ARBA00004664"/>
    </source>
</evidence>
<evidence type="ECO:0000313" key="10">
    <source>
        <dbReference type="EMBL" id="ELZ08433.1"/>
    </source>
</evidence>
<evidence type="ECO:0000256" key="7">
    <source>
        <dbReference type="ARBA" id="ARBA00023235"/>
    </source>
</evidence>
<keyword evidence="4 8" id="KW-0028">Amino-acid biosynthesis</keyword>
<dbReference type="RefSeq" id="WP_007703755.1">
    <property type="nucleotide sequence ID" value="NZ_AOIQ01000021.1"/>
</dbReference>
<dbReference type="Pfam" id="PF00697">
    <property type="entry name" value="PRAI"/>
    <property type="match status" value="1"/>
</dbReference>
<dbReference type="AlphaFoldDB" id="M0BDQ3"/>
<dbReference type="EC" id="5.3.1.24" evidence="8"/>
<dbReference type="Gene3D" id="3.20.20.70">
    <property type="entry name" value="Aldolase class I"/>
    <property type="match status" value="1"/>
</dbReference>
<evidence type="ECO:0000256" key="4">
    <source>
        <dbReference type="ARBA" id="ARBA00022605"/>
    </source>
</evidence>
<sequence>MTPVHGDDGPAKSTDVVRRPRVKICGLTRPTDVDAAVAAGADAVGFVCDVPIETPRAIDAERAAALVDRTPPFVTTVLVTMATDLDRLEQFAAHVDPDAMQLHGERTDEELASLASSVPVDLLLAVDAAAGDVPAHYDDRADALVVDSATDSGAGGTGETHDWHVTAERVATLSSPVVLAGGLTPENVADAVRIANPFAVDVSTGVEATGGVKDHDAIDDFIEQAKMAAGRTGCP</sequence>
<dbReference type="HAMAP" id="MF_00135">
    <property type="entry name" value="PRAI"/>
    <property type="match status" value="1"/>
</dbReference>
<dbReference type="STRING" id="1227490.C479_13878"/>
<keyword evidence="6 8" id="KW-0057">Aromatic amino acid biosynthesis</keyword>
<dbReference type="EMBL" id="AOIQ01000021">
    <property type="protein sequence ID" value="ELZ08433.1"/>
    <property type="molecule type" value="Genomic_DNA"/>
</dbReference>
<name>M0BDQ3_9EURY</name>
<dbReference type="SUPFAM" id="SSF51366">
    <property type="entry name" value="Ribulose-phoshate binding barrel"/>
    <property type="match status" value="1"/>
</dbReference>
<dbReference type="InterPro" id="IPR001240">
    <property type="entry name" value="PRAI_dom"/>
</dbReference>
<comment type="similarity">
    <text evidence="3 8">Belongs to the TrpF family.</text>
</comment>
<dbReference type="PATRIC" id="fig|1227490.4.peg.2816"/>
<evidence type="ECO:0000256" key="8">
    <source>
        <dbReference type="HAMAP-Rule" id="MF_00135"/>
    </source>
</evidence>
<comment type="pathway">
    <text evidence="2 8">Amino-acid biosynthesis; L-tryptophan biosynthesis; L-tryptophan from chorismate: step 3/5.</text>
</comment>